<organism evidence="1 2">
    <name type="scientific">Methylotenera mobilis</name>
    <dbReference type="NCBI Taxonomy" id="359408"/>
    <lineage>
        <taxon>Bacteria</taxon>
        <taxon>Pseudomonadati</taxon>
        <taxon>Pseudomonadota</taxon>
        <taxon>Betaproteobacteria</taxon>
        <taxon>Nitrosomonadales</taxon>
        <taxon>Methylophilaceae</taxon>
        <taxon>Methylotenera</taxon>
    </lineage>
</organism>
<comment type="caution">
    <text evidence="1">The sequence shown here is derived from an EMBL/GenBank/DDBJ whole genome shotgun (WGS) entry which is preliminary data.</text>
</comment>
<reference evidence="1 2" key="1">
    <citation type="journal article" date="2018" name="Nat. Biotechnol.">
        <title>A standardized bacterial taxonomy based on genome phylogeny substantially revises the tree of life.</title>
        <authorList>
            <person name="Parks D.H."/>
            <person name="Chuvochina M."/>
            <person name="Waite D.W."/>
            <person name="Rinke C."/>
            <person name="Skarshewski A."/>
            <person name="Chaumeil P.A."/>
            <person name="Hugenholtz P."/>
        </authorList>
    </citation>
    <scope>NUCLEOTIDE SEQUENCE [LARGE SCALE GENOMIC DNA]</scope>
    <source>
        <strain evidence="1">UBA9958</strain>
    </source>
</reference>
<dbReference type="AlphaFoldDB" id="A0A351R8V5"/>
<evidence type="ECO:0000313" key="2">
    <source>
        <dbReference type="Proteomes" id="UP000264313"/>
    </source>
</evidence>
<dbReference type="STRING" id="1132855.GCA_000384255_00043"/>
<proteinExistence type="predicted"/>
<dbReference type="Proteomes" id="UP000264313">
    <property type="component" value="Unassembled WGS sequence"/>
</dbReference>
<sequence length="106" mass="12047">MALSGALWNAVDEATEKSIIDFILRNLTHLKLNAKQSQKIKDWFISRNIAFPCNFELATLQKLINLNYIALCEYYGPVKADKLLSQATHAVEAEAARQQFNLHDLL</sequence>
<accession>A0A351R8V5</accession>
<evidence type="ECO:0000313" key="1">
    <source>
        <dbReference type="EMBL" id="HBA08476.1"/>
    </source>
</evidence>
<name>A0A351R8V5_9PROT</name>
<gene>
    <name evidence="1" type="ORF">DCW48_02010</name>
</gene>
<dbReference type="EMBL" id="DNAA01000048">
    <property type="protein sequence ID" value="HBA08476.1"/>
    <property type="molecule type" value="Genomic_DNA"/>
</dbReference>
<protein>
    <submittedName>
        <fullName evidence="1">Uncharacterized protein</fullName>
    </submittedName>
</protein>